<dbReference type="EMBL" id="BMQW01000001">
    <property type="protein sequence ID" value="GGP74878.1"/>
    <property type="molecule type" value="Genomic_DNA"/>
</dbReference>
<dbReference type="Proteomes" id="UP000654004">
    <property type="component" value="Unassembled WGS sequence"/>
</dbReference>
<keyword evidence="1" id="KW-0732">Signal</keyword>
<dbReference type="Pfam" id="PF13689">
    <property type="entry name" value="DUF4154"/>
    <property type="match status" value="1"/>
</dbReference>
<proteinExistence type="predicted"/>
<evidence type="ECO:0000256" key="1">
    <source>
        <dbReference type="SAM" id="SignalP"/>
    </source>
</evidence>
<feature type="signal peptide" evidence="1">
    <location>
        <begin position="1"/>
        <end position="27"/>
    </location>
</feature>
<keyword evidence="3" id="KW-1185">Reference proteome</keyword>
<comment type="caution">
    <text evidence="2">The sequence shown here is derived from an EMBL/GenBank/DDBJ whole genome shotgun (WGS) entry which is preliminary data.</text>
</comment>
<protein>
    <recommendedName>
        <fullName evidence="4">YfiR family protein</fullName>
    </recommendedName>
</protein>
<sequence length="177" mass="20124">MRNDNIYRQILYSLMAILALFSSSAIAEDSFDLKTAFTYNFAKFTQWPQTRIEQPSAWKICFFGNQYRDSFIALENKKIAKQNISAIQLSDTSQIDQCDVIFIDSASRELTRRIFLAVDSKSILTVSDISGFAAQGGMIEIVEQDKRLFFKVNIQALEQSGLNISSQVLKLALEVKR</sequence>
<evidence type="ECO:0008006" key="4">
    <source>
        <dbReference type="Google" id="ProtNLM"/>
    </source>
</evidence>
<dbReference type="RefSeq" id="WP_188952755.1">
    <property type="nucleotide sequence ID" value="NZ_BMQW01000001.1"/>
</dbReference>
<name>A0ABQ2QE79_9GAMM</name>
<evidence type="ECO:0000313" key="2">
    <source>
        <dbReference type="EMBL" id="GGP74878.1"/>
    </source>
</evidence>
<reference evidence="3" key="1">
    <citation type="journal article" date="2019" name="Int. J. Syst. Evol. Microbiol.">
        <title>The Global Catalogue of Microorganisms (GCM) 10K type strain sequencing project: providing services to taxonomists for standard genome sequencing and annotation.</title>
        <authorList>
            <consortium name="The Broad Institute Genomics Platform"/>
            <consortium name="The Broad Institute Genome Sequencing Center for Infectious Disease"/>
            <person name="Wu L."/>
            <person name="Ma J."/>
        </authorList>
    </citation>
    <scope>NUCLEOTIDE SEQUENCE [LARGE SCALE GENOMIC DNA]</scope>
    <source>
        <strain evidence="3">JCM 32305</strain>
    </source>
</reference>
<gene>
    <name evidence="2" type="ORF">GCM10009410_03490</name>
</gene>
<accession>A0ABQ2QE79</accession>
<dbReference type="InterPro" id="IPR025293">
    <property type="entry name" value="YfiR/HmsC-like"/>
</dbReference>
<organism evidence="2 3">
    <name type="scientific">Shewanella ulleungensis</name>
    <dbReference type="NCBI Taxonomy" id="2282699"/>
    <lineage>
        <taxon>Bacteria</taxon>
        <taxon>Pseudomonadati</taxon>
        <taxon>Pseudomonadota</taxon>
        <taxon>Gammaproteobacteria</taxon>
        <taxon>Alteromonadales</taxon>
        <taxon>Shewanellaceae</taxon>
        <taxon>Shewanella</taxon>
    </lineage>
</organism>
<evidence type="ECO:0000313" key="3">
    <source>
        <dbReference type="Proteomes" id="UP000654004"/>
    </source>
</evidence>
<feature type="chain" id="PRO_5045433788" description="YfiR family protein" evidence="1">
    <location>
        <begin position="28"/>
        <end position="177"/>
    </location>
</feature>